<sequence precursor="true">MNTPSPRNLTRQWALVVCVAPLSLLVTKASAQPLGLNSPGVGSQYANNYRRETSGINYTVANINQNVLNQSTGIFNGIGVSSGLTRASQYRVDSSLRPAGPAAKPFSGITRRPTVSPYLSLFNESLDDNFETYTTLVRPQLQQQRLNDQLQRQTQLLNQRFQELSARPAFNPQGSEQALATGHPTFFNNTFGFYPTAGGPRRR</sequence>
<dbReference type="Proteomes" id="UP000318995">
    <property type="component" value="Unassembled WGS sequence"/>
</dbReference>
<name>A0A5C5W774_9BACT</name>
<dbReference type="EMBL" id="SJPH01000003">
    <property type="protein sequence ID" value="TWT46718.1"/>
    <property type="molecule type" value="Genomic_DNA"/>
</dbReference>
<dbReference type="AlphaFoldDB" id="A0A5C5W774"/>
<proteinExistence type="predicted"/>
<dbReference type="RefSeq" id="WP_146573447.1">
    <property type="nucleotide sequence ID" value="NZ_SJPH01000003.1"/>
</dbReference>
<keyword evidence="3" id="KW-1185">Reference proteome</keyword>
<evidence type="ECO:0000256" key="1">
    <source>
        <dbReference type="SAM" id="SignalP"/>
    </source>
</evidence>
<evidence type="ECO:0000313" key="2">
    <source>
        <dbReference type="EMBL" id="TWT46718.1"/>
    </source>
</evidence>
<reference evidence="2 3" key="1">
    <citation type="submission" date="2019-02" db="EMBL/GenBank/DDBJ databases">
        <title>Deep-cultivation of Planctomycetes and their phenomic and genomic characterization uncovers novel biology.</title>
        <authorList>
            <person name="Wiegand S."/>
            <person name="Jogler M."/>
            <person name="Boedeker C."/>
            <person name="Pinto D."/>
            <person name="Vollmers J."/>
            <person name="Rivas-Marin E."/>
            <person name="Kohn T."/>
            <person name="Peeters S.H."/>
            <person name="Heuer A."/>
            <person name="Rast P."/>
            <person name="Oberbeckmann S."/>
            <person name="Bunk B."/>
            <person name="Jeske O."/>
            <person name="Meyerdierks A."/>
            <person name="Storesund J.E."/>
            <person name="Kallscheuer N."/>
            <person name="Luecker S."/>
            <person name="Lage O.M."/>
            <person name="Pohl T."/>
            <person name="Merkel B.J."/>
            <person name="Hornburger P."/>
            <person name="Mueller R.-W."/>
            <person name="Bruemmer F."/>
            <person name="Labrenz M."/>
            <person name="Spormann A.M."/>
            <person name="Op Den Camp H."/>
            <person name="Overmann J."/>
            <person name="Amann R."/>
            <person name="Jetten M.S.M."/>
            <person name="Mascher T."/>
            <person name="Medema M.H."/>
            <person name="Devos D.P."/>
            <person name="Kaster A.-K."/>
            <person name="Ovreas L."/>
            <person name="Rohde M."/>
            <person name="Galperin M.Y."/>
            <person name="Jogler C."/>
        </authorList>
    </citation>
    <scope>NUCLEOTIDE SEQUENCE [LARGE SCALE GENOMIC DNA]</scope>
    <source>
        <strain evidence="2 3">Pla111</strain>
    </source>
</reference>
<protein>
    <submittedName>
        <fullName evidence="2">Uncharacterized protein</fullName>
    </submittedName>
</protein>
<keyword evidence="1" id="KW-0732">Signal</keyword>
<dbReference type="OrthoDB" id="289663at2"/>
<feature type="chain" id="PRO_5022831969" evidence="1">
    <location>
        <begin position="32"/>
        <end position="203"/>
    </location>
</feature>
<organism evidence="2 3">
    <name type="scientific">Botrimarina hoheduenensis</name>
    <dbReference type="NCBI Taxonomy" id="2528000"/>
    <lineage>
        <taxon>Bacteria</taxon>
        <taxon>Pseudomonadati</taxon>
        <taxon>Planctomycetota</taxon>
        <taxon>Planctomycetia</taxon>
        <taxon>Pirellulales</taxon>
        <taxon>Lacipirellulaceae</taxon>
        <taxon>Botrimarina</taxon>
    </lineage>
</organism>
<gene>
    <name evidence="2" type="ORF">Pla111_18190</name>
</gene>
<comment type="caution">
    <text evidence="2">The sequence shown here is derived from an EMBL/GenBank/DDBJ whole genome shotgun (WGS) entry which is preliminary data.</text>
</comment>
<feature type="signal peptide" evidence="1">
    <location>
        <begin position="1"/>
        <end position="31"/>
    </location>
</feature>
<accession>A0A5C5W774</accession>
<evidence type="ECO:0000313" key="3">
    <source>
        <dbReference type="Proteomes" id="UP000318995"/>
    </source>
</evidence>